<evidence type="ECO:0000313" key="2">
    <source>
        <dbReference type="Proteomes" id="UP001497623"/>
    </source>
</evidence>
<dbReference type="PANTHER" id="PTHR47510:SF3">
    <property type="entry name" value="ENDO_EXONUCLEASE_PHOSPHATASE DOMAIN-CONTAINING PROTEIN"/>
    <property type="match status" value="1"/>
</dbReference>
<keyword evidence="2" id="KW-1185">Reference proteome</keyword>
<gene>
    <name evidence="1" type="ORF">MNOR_LOCUS30756</name>
</gene>
<dbReference type="EMBL" id="CAXKWB010038263">
    <property type="protein sequence ID" value="CAL4151257.1"/>
    <property type="molecule type" value="Genomic_DNA"/>
</dbReference>
<dbReference type="AlphaFoldDB" id="A0AAV2RXV0"/>
<organism evidence="1 2">
    <name type="scientific">Meganyctiphanes norvegica</name>
    <name type="common">Northern krill</name>
    <name type="synonym">Thysanopoda norvegica</name>
    <dbReference type="NCBI Taxonomy" id="48144"/>
    <lineage>
        <taxon>Eukaryota</taxon>
        <taxon>Metazoa</taxon>
        <taxon>Ecdysozoa</taxon>
        <taxon>Arthropoda</taxon>
        <taxon>Crustacea</taxon>
        <taxon>Multicrustacea</taxon>
        <taxon>Malacostraca</taxon>
        <taxon>Eumalacostraca</taxon>
        <taxon>Eucarida</taxon>
        <taxon>Euphausiacea</taxon>
        <taxon>Euphausiidae</taxon>
        <taxon>Meganyctiphanes</taxon>
    </lineage>
</organism>
<evidence type="ECO:0008006" key="3">
    <source>
        <dbReference type="Google" id="ProtNLM"/>
    </source>
</evidence>
<accession>A0AAV2RXV0</accession>
<reference evidence="1 2" key="1">
    <citation type="submission" date="2024-05" db="EMBL/GenBank/DDBJ databases">
        <authorList>
            <person name="Wallberg A."/>
        </authorList>
    </citation>
    <scope>NUCLEOTIDE SEQUENCE [LARGE SCALE GENOMIC DNA]</scope>
</reference>
<proteinExistence type="predicted"/>
<protein>
    <recommendedName>
        <fullName evidence="3">Reverse transcriptase</fullName>
    </recommendedName>
</protein>
<name>A0AAV2RXV0_MEGNR</name>
<comment type="caution">
    <text evidence="1">The sequence shown here is derived from an EMBL/GenBank/DDBJ whole genome shotgun (WGS) entry which is preliminary data.</text>
</comment>
<evidence type="ECO:0000313" key="1">
    <source>
        <dbReference type="EMBL" id="CAL4151257.1"/>
    </source>
</evidence>
<feature type="non-terminal residue" evidence="1">
    <location>
        <position position="1"/>
    </location>
</feature>
<dbReference type="Proteomes" id="UP001497623">
    <property type="component" value="Unassembled WGS sequence"/>
</dbReference>
<sequence length="188" mass="21668">QREIKKAKNNYLKNKIEENKKNPKKIWQQFKKLGYSGKNKENPKVVLNINNEICFEPLKIAEFMKNYFLNIAKNLVSKLPSAPNIFSTTSSLLKLFYSNKNVIPDSFKLNPISEQFVNTALSNLKVNKCPGEDGIQAIFLRDAASEIKEVVTYLINLSIVKNVFPTDLKYAKVKPLFKKNKKNRSRKL</sequence>
<dbReference type="PANTHER" id="PTHR47510">
    <property type="entry name" value="REVERSE TRANSCRIPTASE DOMAIN-CONTAINING PROTEIN"/>
    <property type="match status" value="1"/>
</dbReference>